<evidence type="ECO:0000313" key="4">
    <source>
        <dbReference type="Proteomes" id="UP000198319"/>
    </source>
</evidence>
<dbReference type="GO" id="GO:0016706">
    <property type="term" value="F:2-oxoglutarate-dependent dioxygenase activity"/>
    <property type="evidence" value="ECO:0007669"/>
    <property type="project" value="UniProtKB-ARBA"/>
</dbReference>
<reference evidence="1" key="2">
    <citation type="submission" date="2016-09" db="EMBL/GenBank/DDBJ databases">
        <authorList>
            <person name="Capua I."/>
            <person name="De Benedictis P."/>
            <person name="Joannis T."/>
            <person name="Lombin L.H."/>
            <person name="Cattoli G."/>
        </authorList>
    </citation>
    <scope>NUCLEOTIDE SEQUENCE [LARGE SCALE GENOMIC DNA]</scope>
    <source>
        <strain evidence="1">MSU</strain>
    </source>
</reference>
<evidence type="ECO:0000313" key="1">
    <source>
        <dbReference type="EMBL" id="OHT44237.1"/>
    </source>
</evidence>
<dbReference type="AlphaFoldDB" id="A0A1S1J0W1"/>
<keyword evidence="1" id="KW-0223">Dioxygenase</keyword>
<dbReference type="PANTHER" id="PTHR31630:SF6">
    <property type="entry name" value="PHYTANOYL-COA DIOXYGENASE-RELATED"/>
    <property type="match status" value="1"/>
</dbReference>
<evidence type="ECO:0000313" key="2">
    <source>
        <dbReference type="EMBL" id="OXB20149.1"/>
    </source>
</evidence>
<dbReference type="Proteomes" id="UP000180252">
    <property type="component" value="Unassembled WGS sequence"/>
</dbReference>
<accession>A0A1S1J0W1</accession>
<dbReference type="Proteomes" id="UP000198319">
    <property type="component" value="Unassembled WGS sequence"/>
</dbReference>
<evidence type="ECO:0000313" key="3">
    <source>
        <dbReference type="Proteomes" id="UP000180252"/>
    </source>
</evidence>
<gene>
    <name evidence="2" type="ORF">B0A71_08840</name>
    <name evidence="1" type="ORF">BHE19_15065</name>
</gene>
<proteinExistence type="predicted"/>
<reference evidence="3" key="1">
    <citation type="submission" date="2016-09" db="EMBL/GenBank/DDBJ databases">
        <authorList>
            <person name="Chen S."/>
            <person name="Walker E."/>
        </authorList>
    </citation>
    <scope>NUCLEOTIDE SEQUENCE [LARGE SCALE GENOMIC DNA]</scope>
    <source>
        <strain evidence="3">MSU</strain>
    </source>
</reference>
<dbReference type="Gene3D" id="2.60.120.620">
    <property type="entry name" value="q2cbj1_9rhob like domain"/>
    <property type="match status" value="1"/>
</dbReference>
<reference evidence="2 4" key="3">
    <citation type="submission" date="2016-11" db="EMBL/GenBank/DDBJ databases">
        <title>Whole genomes of Flavobacteriaceae.</title>
        <authorList>
            <person name="Stine C."/>
            <person name="Li C."/>
            <person name="Tadesse D."/>
        </authorList>
    </citation>
    <scope>NUCLEOTIDE SEQUENCE [LARGE SCALE GENOMIC DNA]</scope>
    <source>
        <strain evidence="2 4">ATCC BAA-2541</strain>
    </source>
</reference>
<comment type="caution">
    <text evidence="1">The sequence shown here is derived from an EMBL/GenBank/DDBJ whole genome shotgun (WGS) entry which is preliminary data.</text>
</comment>
<dbReference type="EMBL" id="MUHG01000016">
    <property type="protein sequence ID" value="OXB20149.1"/>
    <property type="molecule type" value="Genomic_DNA"/>
</dbReference>
<keyword evidence="1" id="KW-0560">Oxidoreductase</keyword>
<dbReference type="SUPFAM" id="SSF51197">
    <property type="entry name" value="Clavaminate synthase-like"/>
    <property type="match status" value="1"/>
</dbReference>
<name>A0A1S1J0W1_9FLAO</name>
<organism evidence="1 3">
    <name type="scientific">Flavobacterium tructae</name>
    <dbReference type="NCBI Taxonomy" id="1114873"/>
    <lineage>
        <taxon>Bacteria</taxon>
        <taxon>Pseudomonadati</taxon>
        <taxon>Bacteroidota</taxon>
        <taxon>Flavobacteriia</taxon>
        <taxon>Flavobacteriales</taxon>
        <taxon>Flavobacteriaceae</taxon>
        <taxon>Flavobacterium</taxon>
    </lineage>
</organism>
<dbReference type="EMBL" id="MIKE01000025">
    <property type="protein sequence ID" value="OHT44237.1"/>
    <property type="molecule type" value="Genomic_DNA"/>
</dbReference>
<dbReference type="InterPro" id="IPR008775">
    <property type="entry name" value="Phytyl_CoA_dOase-like"/>
</dbReference>
<sequence length="314" mass="36862">MIKPTEMTDLLTVLEKLWKRTLQPDGSTVQTDDETWNAEIKALFQLGIGMEDTLQYLYFEKPDFDTFKIWISNRKRNINYESEGITTDVLSQEDLEFWNENGYVVLKNAISEKDCEDTQRAIWDFLQMDPFKEETWYERHEDQKGLMLNFSDHETLNRNRFSTKIKRAYEQLYKTDQLYKTIDKVSFNPPETRDFTFLGSPLHWDMSLRQPIQFEIQGLLYLTDCGPEDGAFHCVPGFHNQIDDWLNNLDPNVNPREEAIKTLKSEPVLGKAGDFIIWNSALPHCATPNKGQNPRMVQYLTYLPNDHNIAGEWI</sequence>
<dbReference type="Pfam" id="PF05721">
    <property type="entry name" value="PhyH"/>
    <property type="match status" value="1"/>
</dbReference>
<protein>
    <submittedName>
        <fullName evidence="1">Phytanoyl-CoA dioxygenase</fullName>
    </submittedName>
</protein>
<dbReference type="PANTHER" id="PTHR31630">
    <property type="entry name" value="PHYTANOYL-COA DIOXYGENASE-RELATED-RELATED"/>
    <property type="match status" value="1"/>
</dbReference>
<keyword evidence="4" id="KW-1185">Reference proteome</keyword>
<dbReference type="STRING" id="1278819.BHE19_15065"/>
<dbReference type="OrthoDB" id="1157001at2"/>